<dbReference type="HOGENOM" id="CLU_2328773_0_0_9"/>
<dbReference type="PaxDb" id="411902-CLOBOL_05695"/>
<proteinExistence type="predicted"/>
<dbReference type="eggNOG" id="ENOG50322QZ">
    <property type="taxonomic scope" value="Bacteria"/>
</dbReference>
<gene>
    <name evidence="2" type="ORF">CLOBOL_05695</name>
</gene>
<accession>A8S0J8</accession>
<name>A8S0J8_ENTBW</name>
<feature type="region of interest" description="Disordered" evidence="1">
    <location>
        <begin position="77"/>
        <end position="98"/>
    </location>
</feature>
<dbReference type="EMBL" id="ABCC02000042">
    <property type="protein sequence ID" value="EDP14088.1"/>
    <property type="molecule type" value="Genomic_DNA"/>
</dbReference>
<organism evidence="2 3">
    <name type="scientific">Enterocloster bolteae (strain ATCC BAA-613 / DSM 15670 / CCUG 46953 / JCM 12243 / WAL 16351)</name>
    <name type="common">Clostridium bolteae</name>
    <dbReference type="NCBI Taxonomy" id="411902"/>
    <lineage>
        <taxon>Bacteria</taxon>
        <taxon>Bacillati</taxon>
        <taxon>Bacillota</taxon>
        <taxon>Clostridia</taxon>
        <taxon>Lachnospirales</taxon>
        <taxon>Lachnospiraceae</taxon>
        <taxon>Enterocloster</taxon>
    </lineage>
</organism>
<dbReference type="RefSeq" id="WP_002578647.1">
    <property type="nucleotide sequence ID" value="NZ_DS480697.1"/>
</dbReference>
<reference evidence="2 3" key="1">
    <citation type="submission" date="2007-08" db="EMBL/GenBank/DDBJ databases">
        <authorList>
            <person name="Fulton L."/>
            <person name="Clifton S."/>
            <person name="Fulton B."/>
            <person name="Xu J."/>
            <person name="Minx P."/>
            <person name="Pepin K.H."/>
            <person name="Johnson M."/>
            <person name="Thiruvilangam P."/>
            <person name="Bhonagiri V."/>
            <person name="Nash W.E."/>
            <person name="Mardis E.R."/>
            <person name="Wilson R.K."/>
        </authorList>
    </citation>
    <scope>NUCLEOTIDE SEQUENCE [LARGE SCALE GENOMIC DNA]</scope>
    <source>
        <strain evidence="3">ATCC BAA-613 / DSM 15670 / CCUG 46953 / JCM 12243 / WAL 16351</strain>
    </source>
</reference>
<dbReference type="AlphaFoldDB" id="A8S0J8"/>
<sequence>MEKHHIFGGTNRKWSEKYGLTVHLCKTCHTDNKKGVHADANKAEKLHKIGQAAFERTHTRQEFFNIFGRYYLDKEDEQEETVSEPEKDGFFFLPDDDL</sequence>
<evidence type="ECO:0000313" key="3">
    <source>
        <dbReference type="Proteomes" id="UP000005396"/>
    </source>
</evidence>
<reference evidence="2 3" key="2">
    <citation type="submission" date="2007-09" db="EMBL/GenBank/DDBJ databases">
        <title>Draft genome sequence of Clostridium bolteae (ATCC BAA-613).</title>
        <authorList>
            <person name="Sudarsanam P."/>
            <person name="Ley R."/>
            <person name="Guruge J."/>
            <person name="Turnbaugh P.J."/>
            <person name="Mahowald M."/>
            <person name="Liep D."/>
            <person name="Gordon J."/>
        </authorList>
    </citation>
    <scope>NUCLEOTIDE SEQUENCE [LARGE SCALE GENOMIC DNA]</scope>
    <source>
        <strain evidence="3">ATCC BAA-613 / DSM 15670 / CCUG 46953 / JCM 12243 / WAL 16351</strain>
    </source>
</reference>
<evidence type="ECO:0000313" key="2">
    <source>
        <dbReference type="EMBL" id="EDP14088.1"/>
    </source>
</evidence>
<comment type="caution">
    <text evidence="2">The sequence shown here is derived from an EMBL/GenBank/DDBJ whole genome shotgun (WGS) entry which is preliminary data.</text>
</comment>
<dbReference type="Proteomes" id="UP000005396">
    <property type="component" value="Unassembled WGS sequence"/>
</dbReference>
<evidence type="ECO:0000256" key="1">
    <source>
        <dbReference type="SAM" id="MobiDB-lite"/>
    </source>
</evidence>
<protein>
    <submittedName>
        <fullName evidence="2">Uncharacterized protein</fullName>
    </submittedName>
</protein>